<gene>
    <name evidence="1" type="ORF">BN9_068170</name>
</gene>
<protein>
    <submittedName>
        <fullName evidence="1">Uncharacterized protein</fullName>
    </submittedName>
</protein>
<name>A0A024GGD2_9STRA</name>
<reference evidence="1 2" key="1">
    <citation type="submission" date="2012-05" db="EMBL/GenBank/DDBJ databases">
        <title>Recombination and specialization in a pathogen metapopulation.</title>
        <authorList>
            <person name="Gardiner A."/>
            <person name="Kemen E."/>
            <person name="Schultz-Larsen T."/>
            <person name="MacLean D."/>
            <person name="Van Oosterhout C."/>
            <person name="Jones J.D.G."/>
        </authorList>
    </citation>
    <scope>NUCLEOTIDE SEQUENCE [LARGE SCALE GENOMIC DNA]</scope>
    <source>
        <strain evidence="1 2">Ac Nc2</strain>
    </source>
</reference>
<keyword evidence="2" id="KW-1185">Reference proteome</keyword>
<dbReference type="AlphaFoldDB" id="A0A024GGD2"/>
<comment type="caution">
    <text evidence="1">The sequence shown here is derived from an EMBL/GenBank/DDBJ whole genome shotgun (WGS) entry which is preliminary data.</text>
</comment>
<accession>A0A024GGD2</accession>
<proteinExistence type="predicted"/>
<sequence length="166" mass="19204">MTTKVQVQESIRTLYYSDSYSGHDPSSQCLKSFYITPECRVQCEIQIYTTQAILQKTQACIINKSEETIPSARCSRHRETRCNSAIAKKTVQYLLDQVNTQRYVLFWKIDINNEIICMCWYQIVDGIIGDLVYLAEKKADQKFPAQSIRHQQGVTIEARQNHGKSK</sequence>
<dbReference type="EMBL" id="CAIX01000111">
    <property type="protein sequence ID" value="CCI45907.1"/>
    <property type="molecule type" value="Genomic_DNA"/>
</dbReference>
<organism evidence="1 2">
    <name type="scientific">Albugo candida</name>
    <dbReference type="NCBI Taxonomy" id="65357"/>
    <lineage>
        <taxon>Eukaryota</taxon>
        <taxon>Sar</taxon>
        <taxon>Stramenopiles</taxon>
        <taxon>Oomycota</taxon>
        <taxon>Peronosporomycetes</taxon>
        <taxon>Albuginales</taxon>
        <taxon>Albuginaceae</taxon>
        <taxon>Albugo</taxon>
    </lineage>
</organism>
<dbReference type="Proteomes" id="UP000053237">
    <property type="component" value="Unassembled WGS sequence"/>
</dbReference>
<evidence type="ECO:0000313" key="1">
    <source>
        <dbReference type="EMBL" id="CCI45907.1"/>
    </source>
</evidence>
<evidence type="ECO:0000313" key="2">
    <source>
        <dbReference type="Proteomes" id="UP000053237"/>
    </source>
</evidence>
<dbReference type="InParanoid" id="A0A024GGD2"/>